<proteinExistence type="predicted"/>
<protein>
    <submittedName>
        <fullName evidence="2">Uncharacterized protein</fullName>
    </submittedName>
</protein>
<gene>
    <name evidence="2" type="ORF">BJ878DRAFT_547907</name>
</gene>
<reference evidence="2" key="1">
    <citation type="journal article" date="2021" name="IMA Fungus">
        <title>Genomic characterization of three marine fungi, including Emericellopsis atlantica sp. nov. with signatures of a generalist lifestyle and marine biomass degradation.</title>
        <authorList>
            <person name="Hagestad O.C."/>
            <person name="Hou L."/>
            <person name="Andersen J.H."/>
            <person name="Hansen E.H."/>
            <person name="Altermark B."/>
            <person name="Li C."/>
            <person name="Kuhnert E."/>
            <person name="Cox R.J."/>
            <person name="Crous P.W."/>
            <person name="Spatafora J.W."/>
            <person name="Lail K."/>
            <person name="Amirebrahimi M."/>
            <person name="Lipzen A."/>
            <person name="Pangilinan J."/>
            <person name="Andreopoulos W."/>
            <person name="Hayes R.D."/>
            <person name="Ng V."/>
            <person name="Grigoriev I.V."/>
            <person name="Jackson S.A."/>
            <person name="Sutton T.D.S."/>
            <person name="Dobson A.D.W."/>
            <person name="Rama T."/>
        </authorList>
    </citation>
    <scope>NUCLEOTIDE SEQUENCE</scope>
    <source>
        <strain evidence="2">TRa3180A</strain>
    </source>
</reference>
<dbReference type="Gene3D" id="3.20.20.80">
    <property type="entry name" value="Glycosidases"/>
    <property type="match status" value="1"/>
</dbReference>
<dbReference type="EMBL" id="MU254835">
    <property type="protein sequence ID" value="KAG9239847.1"/>
    <property type="molecule type" value="Genomic_DNA"/>
</dbReference>
<name>A0A9P8CAT3_9HELO</name>
<evidence type="ECO:0000313" key="3">
    <source>
        <dbReference type="Proteomes" id="UP000887226"/>
    </source>
</evidence>
<dbReference type="Proteomes" id="UP000887226">
    <property type="component" value="Unassembled WGS sequence"/>
</dbReference>
<evidence type="ECO:0000313" key="2">
    <source>
        <dbReference type="EMBL" id="KAG9239847.1"/>
    </source>
</evidence>
<evidence type="ECO:0000256" key="1">
    <source>
        <dbReference type="SAM" id="Phobius"/>
    </source>
</evidence>
<accession>A0A9P8CAT3</accession>
<dbReference type="InterPro" id="IPR017853">
    <property type="entry name" value="GH"/>
</dbReference>
<dbReference type="SUPFAM" id="SSF51445">
    <property type="entry name" value="(Trans)glycosidases"/>
    <property type="match status" value="1"/>
</dbReference>
<dbReference type="OrthoDB" id="6020543at2759"/>
<feature type="transmembrane region" description="Helical" evidence="1">
    <location>
        <begin position="42"/>
        <end position="62"/>
    </location>
</feature>
<keyword evidence="3" id="KW-1185">Reference proteome</keyword>
<dbReference type="AlphaFoldDB" id="A0A9P8CAT3"/>
<keyword evidence="1" id="KW-0472">Membrane</keyword>
<comment type="caution">
    <text evidence="2">The sequence shown here is derived from an EMBL/GenBank/DDBJ whole genome shotgun (WGS) entry which is preliminary data.</text>
</comment>
<organism evidence="2 3">
    <name type="scientific">Calycina marina</name>
    <dbReference type="NCBI Taxonomy" id="1763456"/>
    <lineage>
        <taxon>Eukaryota</taxon>
        <taxon>Fungi</taxon>
        <taxon>Dikarya</taxon>
        <taxon>Ascomycota</taxon>
        <taxon>Pezizomycotina</taxon>
        <taxon>Leotiomycetes</taxon>
        <taxon>Helotiales</taxon>
        <taxon>Pezizellaceae</taxon>
        <taxon>Calycina</taxon>
    </lineage>
</organism>
<keyword evidence="1" id="KW-0812">Transmembrane</keyword>
<sequence>MSKEALILALQIVSLVDEGPSHKIQVKTPSTLPLLGLLKTGYQFIVLIIPIAFLVSIANPVLNIANQGNDCTVLSGSNLFYCSEVKADIATCQMTYGKTILISLGGATYTKGEFSATAAAVAAADNVFRIFGPYMAGSTYLAHLASLP</sequence>
<keyword evidence="1" id="KW-1133">Transmembrane helix</keyword>